<evidence type="ECO:0000313" key="1">
    <source>
        <dbReference type="EMBL" id="GGY71915.1"/>
    </source>
</evidence>
<organism evidence="1 2">
    <name type="scientific">Streptomyces xanthochromogenes</name>
    <dbReference type="NCBI Taxonomy" id="67384"/>
    <lineage>
        <taxon>Bacteria</taxon>
        <taxon>Bacillati</taxon>
        <taxon>Actinomycetota</taxon>
        <taxon>Actinomycetes</taxon>
        <taxon>Kitasatosporales</taxon>
        <taxon>Streptomycetaceae</taxon>
        <taxon>Streptomyces</taxon>
    </lineage>
</organism>
<keyword evidence="2" id="KW-1185">Reference proteome</keyword>
<evidence type="ECO:0000313" key="2">
    <source>
        <dbReference type="Proteomes" id="UP000600946"/>
    </source>
</evidence>
<protein>
    <submittedName>
        <fullName evidence="1">Uncharacterized protein</fullName>
    </submittedName>
</protein>
<proteinExistence type="predicted"/>
<accession>A0ABQ3B063</accession>
<dbReference type="EMBL" id="BMUU01000029">
    <property type="protein sequence ID" value="GGY71915.1"/>
    <property type="molecule type" value="Genomic_DNA"/>
</dbReference>
<dbReference type="Proteomes" id="UP000600946">
    <property type="component" value="Unassembled WGS sequence"/>
</dbReference>
<reference evidence="2" key="1">
    <citation type="journal article" date="2019" name="Int. J. Syst. Evol. Microbiol.">
        <title>The Global Catalogue of Microorganisms (GCM) 10K type strain sequencing project: providing services to taxonomists for standard genome sequencing and annotation.</title>
        <authorList>
            <consortium name="The Broad Institute Genomics Platform"/>
            <consortium name="The Broad Institute Genome Sequencing Center for Infectious Disease"/>
            <person name="Wu L."/>
            <person name="Ma J."/>
        </authorList>
    </citation>
    <scope>NUCLEOTIDE SEQUENCE [LARGE SCALE GENOMIC DNA]</scope>
    <source>
        <strain evidence="2">JCM 4594</strain>
    </source>
</reference>
<sequence>MAAAGADQGLDSLEQVLGMAPGPAVRRGACGGLLDRWRIDCADGGQGCEQAASVGGGDVLNAAGQALPEVKAVADLDGFGGRLR</sequence>
<comment type="caution">
    <text evidence="1">The sequence shown here is derived from an EMBL/GenBank/DDBJ whole genome shotgun (WGS) entry which is preliminary data.</text>
</comment>
<name>A0ABQ3B063_9ACTN</name>
<gene>
    <name evidence="1" type="ORF">GCM10010326_77660</name>
</gene>